<dbReference type="EMBL" id="BK013599">
    <property type="protein sequence ID" value="DAD50690.1"/>
    <property type="molecule type" value="Genomic_RNA"/>
</dbReference>
<dbReference type="KEGG" id="vg:80400485"/>
<name>A0A8S5L0N7_9VIRU</name>
<dbReference type="RefSeq" id="YP_010770911.1">
    <property type="nucleotide sequence ID" value="NC_074429.1"/>
</dbReference>
<organism evidence="1 2">
    <name type="scientific">ssRNA phage SRR6960799_39</name>
    <dbReference type="NCBI Taxonomy" id="2786597"/>
    <lineage>
        <taxon>Viruses</taxon>
        <taxon>Riboviria</taxon>
        <taxon>Orthornavirae</taxon>
        <taxon>Lenarviricota</taxon>
        <taxon>Leviviricetes</taxon>
        <taxon>Timlovirales</taxon>
        <taxon>Steitzviridae</taxon>
        <taxon>Mahdsavirus</taxon>
        <taxon>Mahdsavirus limadaptatum</taxon>
    </lineage>
</organism>
<keyword evidence="2" id="KW-1185">Reference proteome</keyword>
<reference evidence="1" key="1">
    <citation type="submission" date="2020-09" db="EMBL/GenBank/DDBJ databases">
        <title>Leviviricetes taxonomy.</title>
        <authorList>
            <person name="Stockdale S.R."/>
            <person name="Callanan J."/>
            <person name="Adriaenssens E.M."/>
            <person name="Kuhn J.H."/>
            <person name="Rumnieks J."/>
            <person name="Shkoporov A."/>
            <person name="Draper L.A."/>
            <person name="Ross P."/>
            <person name="Hill C."/>
        </authorList>
    </citation>
    <scope>NUCLEOTIDE SEQUENCE</scope>
</reference>
<dbReference type="GeneID" id="80400485"/>
<evidence type="ECO:0000313" key="1">
    <source>
        <dbReference type="EMBL" id="DAD50690.1"/>
    </source>
</evidence>
<accession>A0A8S5L0N7</accession>
<sequence length="406" mass="45089">MTTRTRTKNLRMGAAGTSRYRVGTGSWLTGASSSAYYRHHEYCQDNIGLYPWRENNLILYTKDAKPLVYDGTFNDGSITHECNALDITSTYCSANLGAVTSTTDGHVPGSISTTGYLQTELLNRVKPDNPEIDLLNFLWELQEFPAMLKDAGDLWKATKAVPDFYRYGVKLVGEAVANRRKDLIAGAPITVAFGWRPLLSDLRKLVGVAEAVDARIKRLNDASKRGGTETRLVLRKGKLAYSHKHSYGLYSCKVNRTTEFKEWGVLKHSIPTGRVPNWTFNEAVKLVYSTELSASTIWESLPWSWLADYLFNVGNFLKVTSNRIGWKATQALIMGTYVTTHEFIPLSPFPAGTKNGSMTRVSKNRTVLTNPTPVVAFTPMLTAGQLQNLGALALALGFKSKSRVAW</sequence>
<dbReference type="Proteomes" id="UP000678032">
    <property type="component" value="Segment"/>
</dbReference>
<proteinExistence type="predicted"/>
<gene>
    <name evidence="1" type="primary">SRR6960799_39_1</name>
</gene>
<protein>
    <submittedName>
        <fullName evidence="1">Maturation protein</fullName>
    </submittedName>
</protein>
<evidence type="ECO:0000313" key="2">
    <source>
        <dbReference type="Proteomes" id="UP000678032"/>
    </source>
</evidence>